<feature type="transmembrane region" description="Helical" evidence="1">
    <location>
        <begin position="447"/>
        <end position="466"/>
    </location>
</feature>
<sequence length="523" mass="56783">MTQGSVKSTKMTTFIKTVERVGNKLPDPFILFGLFAIFTLIISLILSKMGVEASFMEKGTESLTVVKIENLLTFNKLRQVVSDFPTTYVNFPSLKLVLIMMMAIGVVEETGFFDSVMRKYLLKAPKSVITAVFIFACVNANVMSDAGVILTLTLGGVVFASIGRSPILGIMLGYAACNGGYCASLLVAGADALVAGITEQVAVDAGFHLDINPLCNYYFMAAATVVLTVVLTIFTEKFIIKLFPEEEVADDSMLKKYELSDLENRGLKFGMYGFLSFVVIMLVLTLPSGAFFRNSIGGFLPKSPLLSSIVVILFFLFLFIGVSYGVGIKKITSGRDVSKLLQAGAKKSAPLMVTFLTCALFMDLLNKSNILRIIAIKMAELIKAANVGPLFLLILVIVLTAMMNPFMTSASTKWILLAPMVVPVFGMIGVNPAYAQLAYRIGDSATNIISPLHPAITVIIGLMAQYNSEKEKKTGKKVDEAGFGTIFSLTLPYSIVILLTLTTLMIIWYILRLPIGLGVSTFI</sequence>
<evidence type="ECO:0000256" key="1">
    <source>
        <dbReference type="SAM" id="Phobius"/>
    </source>
</evidence>
<feature type="transmembrane region" description="Helical" evidence="1">
    <location>
        <begin position="172"/>
        <end position="197"/>
    </location>
</feature>
<feature type="transmembrane region" description="Helical" evidence="1">
    <location>
        <begin position="29"/>
        <end position="46"/>
    </location>
</feature>
<gene>
    <name evidence="2" type="ORF">C4N18_00100</name>
</gene>
<feature type="transmembrane region" description="Helical" evidence="1">
    <location>
        <begin position="269"/>
        <end position="292"/>
    </location>
</feature>
<name>A0ABN5JCS1_FUSVA</name>
<dbReference type="InterPro" id="IPR004697">
    <property type="entry name" value="AbgT"/>
</dbReference>
<keyword evidence="1" id="KW-0812">Transmembrane</keyword>
<accession>A0ABN5JCS1</accession>
<keyword evidence="1" id="KW-1133">Transmembrane helix</keyword>
<keyword evidence="3" id="KW-1185">Reference proteome</keyword>
<dbReference type="Pfam" id="PF03806">
    <property type="entry name" value="ABG_transport"/>
    <property type="match status" value="1"/>
</dbReference>
<dbReference type="PANTHER" id="PTHR30282:SF0">
    <property type="entry name" value="P-AMINOBENZOYL-GLUTAMATE TRANSPORT PROTEIN"/>
    <property type="match status" value="1"/>
</dbReference>
<feature type="transmembrane region" description="Helical" evidence="1">
    <location>
        <begin position="217"/>
        <end position="234"/>
    </location>
</feature>
<protein>
    <submittedName>
        <fullName evidence="2">Aminobenzoyl-glutamate transporter</fullName>
    </submittedName>
</protein>
<feature type="transmembrane region" description="Helical" evidence="1">
    <location>
        <begin position="414"/>
        <end position="435"/>
    </location>
</feature>
<dbReference type="PANTHER" id="PTHR30282">
    <property type="entry name" value="P-AMINOBENZOYL GLUTAMATE TRANSPORTER"/>
    <property type="match status" value="1"/>
</dbReference>
<dbReference type="GeneID" id="77466377"/>
<feature type="transmembrane region" description="Helical" evidence="1">
    <location>
        <begin position="127"/>
        <end position="160"/>
    </location>
</feature>
<proteinExistence type="predicted"/>
<reference evidence="3" key="1">
    <citation type="journal article" date="2018" name="MSphere">
        <title>Fusobacterium Genomics Using MinION and Illumina Sequencing Enables Genome Completion and Correction.</title>
        <authorList>
            <person name="Todd S.M."/>
            <person name="Settlage R.E."/>
            <person name="Lahmers K.K."/>
            <person name="Slade D.J."/>
        </authorList>
    </citation>
    <scope>NUCLEOTIDE SEQUENCE [LARGE SCALE GENOMIC DNA]</scope>
    <source>
        <strain evidence="3">ATCC 27725</strain>
    </source>
</reference>
<dbReference type="Proteomes" id="UP000241238">
    <property type="component" value="Chromosome"/>
</dbReference>
<feature type="transmembrane region" description="Helical" evidence="1">
    <location>
        <begin position="88"/>
        <end position="107"/>
    </location>
</feature>
<evidence type="ECO:0000313" key="2">
    <source>
        <dbReference type="EMBL" id="AVQ29698.1"/>
    </source>
</evidence>
<feature type="transmembrane region" description="Helical" evidence="1">
    <location>
        <begin position="486"/>
        <end position="511"/>
    </location>
</feature>
<feature type="transmembrane region" description="Helical" evidence="1">
    <location>
        <begin position="348"/>
        <end position="365"/>
    </location>
</feature>
<feature type="transmembrane region" description="Helical" evidence="1">
    <location>
        <begin position="304"/>
        <end position="327"/>
    </location>
</feature>
<keyword evidence="1" id="KW-0472">Membrane</keyword>
<dbReference type="EMBL" id="CP028103">
    <property type="protein sequence ID" value="AVQ29698.1"/>
    <property type="molecule type" value="Genomic_DNA"/>
</dbReference>
<dbReference type="RefSeq" id="WP_005951228.1">
    <property type="nucleotide sequence ID" value="NZ_CP028103.1"/>
</dbReference>
<evidence type="ECO:0000313" key="3">
    <source>
        <dbReference type="Proteomes" id="UP000241238"/>
    </source>
</evidence>
<organism evidence="2 3">
    <name type="scientific">Fusobacterium varium ATCC 27725</name>
    <dbReference type="NCBI Taxonomy" id="469618"/>
    <lineage>
        <taxon>Bacteria</taxon>
        <taxon>Fusobacteriati</taxon>
        <taxon>Fusobacteriota</taxon>
        <taxon>Fusobacteriia</taxon>
        <taxon>Fusobacteriales</taxon>
        <taxon>Fusobacteriaceae</taxon>
        <taxon>Fusobacterium</taxon>
    </lineage>
</organism>
<feature type="transmembrane region" description="Helical" evidence="1">
    <location>
        <begin position="385"/>
        <end position="402"/>
    </location>
</feature>